<feature type="chain" id="PRO_5045112570" evidence="4">
    <location>
        <begin position="26"/>
        <end position="262"/>
    </location>
</feature>
<proteinExistence type="predicted"/>
<keyword evidence="7" id="KW-1185">Reference proteome</keyword>
<feature type="domain" description="Outer membrane protein beta-barrel" evidence="5">
    <location>
        <begin position="14"/>
        <end position="239"/>
    </location>
</feature>
<dbReference type="InterPro" id="IPR011250">
    <property type="entry name" value="OMP/PagP_B-barrel"/>
</dbReference>
<evidence type="ECO:0000313" key="7">
    <source>
        <dbReference type="Proteomes" id="UP001304071"/>
    </source>
</evidence>
<gene>
    <name evidence="6" type="ORF">R8Z52_11090</name>
</gene>
<sequence>MKTKKNYTKLACFVAVTLFSICTNAAESSQWEGLYGGVGLGAQYNAVSPKNKIVVGDSNSYFTDGDPQQVNPSLQKNLDELDATGSLILGYNLQHEQWLYGVEADLTIYDYDKSNTLGPTSYNTASSIEYNFKTTVKSMYAFSIRLQMGYVFDDFMVNVGVGPSLSKFKYSMTYSETGSSAHVTSPEKYTDNSTELGVSSNIGLSYRIDDNWSLRGDYVFNYYPNVVDKTQKFNANGSYTAIIDHKVDFISHNVRLVLVRRF</sequence>
<feature type="signal peptide" evidence="4">
    <location>
        <begin position="1"/>
        <end position="25"/>
    </location>
</feature>
<dbReference type="Gene3D" id="2.40.160.20">
    <property type="match status" value="1"/>
</dbReference>
<keyword evidence="3" id="KW-0472">Membrane</keyword>
<organism evidence="6 7">
    <name type="scientific">Vibrio porteresiae DSM 19223</name>
    <dbReference type="NCBI Taxonomy" id="1123496"/>
    <lineage>
        <taxon>Bacteria</taxon>
        <taxon>Pseudomonadati</taxon>
        <taxon>Pseudomonadota</taxon>
        <taxon>Gammaproteobacteria</taxon>
        <taxon>Vibrionales</taxon>
        <taxon>Vibrionaceae</taxon>
        <taxon>Vibrio</taxon>
    </lineage>
</organism>
<comment type="subcellular location">
    <subcellularLocation>
        <location evidence="1">Membrane</location>
    </subcellularLocation>
</comment>
<accession>A0ABZ0Q8A0</accession>
<dbReference type="PANTHER" id="PTHR34001:SF3">
    <property type="entry name" value="BLL7405 PROTEIN"/>
    <property type="match status" value="1"/>
</dbReference>
<evidence type="ECO:0000256" key="1">
    <source>
        <dbReference type="ARBA" id="ARBA00004370"/>
    </source>
</evidence>
<keyword evidence="2 4" id="KW-0732">Signal</keyword>
<name>A0ABZ0Q8A0_9VIBR</name>
<dbReference type="PANTHER" id="PTHR34001">
    <property type="entry name" value="BLL7405 PROTEIN"/>
    <property type="match status" value="1"/>
</dbReference>
<evidence type="ECO:0000259" key="5">
    <source>
        <dbReference type="Pfam" id="PF13505"/>
    </source>
</evidence>
<dbReference type="InterPro" id="IPR051692">
    <property type="entry name" value="OMP-like"/>
</dbReference>
<dbReference type="SUPFAM" id="SSF56925">
    <property type="entry name" value="OMPA-like"/>
    <property type="match status" value="1"/>
</dbReference>
<dbReference type="Proteomes" id="UP001304071">
    <property type="component" value="Chromosome 1"/>
</dbReference>
<dbReference type="EMBL" id="CP138203">
    <property type="protein sequence ID" value="WPC72672.1"/>
    <property type="molecule type" value="Genomic_DNA"/>
</dbReference>
<reference evidence="6 7" key="1">
    <citation type="submission" date="2023-11" db="EMBL/GenBank/DDBJ databases">
        <title>Plant-associative lifestyle of Vibrio porteresiae and its evolutionary dynamics.</title>
        <authorList>
            <person name="Rameshkumar N."/>
            <person name="Kirti K."/>
        </authorList>
    </citation>
    <scope>NUCLEOTIDE SEQUENCE [LARGE SCALE GENOMIC DNA]</scope>
    <source>
        <strain evidence="6 7">MSSRF30</strain>
    </source>
</reference>
<dbReference type="Pfam" id="PF13505">
    <property type="entry name" value="OMP_b-brl"/>
    <property type="match status" value="1"/>
</dbReference>
<protein>
    <submittedName>
        <fullName evidence="6">Outer membrane beta-barrel protein</fullName>
    </submittedName>
</protein>
<evidence type="ECO:0000256" key="2">
    <source>
        <dbReference type="ARBA" id="ARBA00022729"/>
    </source>
</evidence>
<evidence type="ECO:0000256" key="4">
    <source>
        <dbReference type="SAM" id="SignalP"/>
    </source>
</evidence>
<evidence type="ECO:0000313" key="6">
    <source>
        <dbReference type="EMBL" id="WPC72672.1"/>
    </source>
</evidence>
<dbReference type="RefSeq" id="WP_261892276.1">
    <property type="nucleotide sequence ID" value="NZ_AP024895.1"/>
</dbReference>
<dbReference type="InterPro" id="IPR027385">
    <property type="entry name" value="Beta-barrel_OMP"/>
</dbReference>
<evidence type="ECO:0000256" key="3">
    <source>
        <dbReference type="ARBA" id="ARBA00023136"/>
    </source>
</evidence>